<comment type="caution">
    <text evidence="4">The sequence shown here is derived from an EMBL/GenBank/DDBJ whole genome shotgun (WGS) entry which is preliminary data.</text>
</comment>
<proteinExistence type="predicted"/>
<dbReference type="InterPro" id="IPR045281">
    <property type="entry name" value="CONSTANS-like"/>
</dbReference>
<dbReference type="EMBL" id="MPUH01000045">
    <property type="protein sequence ID" value="OMJ93314.1"/>
    <property type="molecule type" value="Genomic_DNA"/>
</dbReference>
<dbReference type="Proteomes" id="UP000187209">
    <property type="component" value="Unassembled WGS sequence"/>
</dbReference>
<comment type="subcellular location">
    <subcellularLocation>
        <location evidence="1">Nucleus</location>
    </subcellularLocation>
</comment>
<keyword evidence="5" id="KW-1185">Reference proteome</keyword>
<evidence type="ECO:0000259" key="3">
    <source>
        <dbReference type="PROSITE" id="PS51017"/>
    </source>
</evidence>
<dbReference type="GO" id="GO:0005634">
    <property type="term" value="C:nucleus"/>
    <property type="evidence" value="ECO:0007669"/>
    <property type="project" value="UniProtKB-SubCell"/>
</dbReference>
<protein>
    <recommendedName>
        <fullName evidence="3">CCT domain-containing protein</fullName>
    </recommendedName>
</protein>
<reference evidence="4 5" key="1">
    <citation type="submission" date="2016-11" db="EMBL/GenBank/DDBJ databases">
        <title>The macronuclear genome of Stentor coeruleus: a giant cell with tiny introns.</title>
        <authorList>
            <person name="Slabodnick M."/>
            <person name="Ruby J.G."/>
            <person name="Reiff S.B."/>
            <person name="Swart E.C."/>
            <person name="Gosai S."/>
            <person name="Prabakaran S."/>
            <person name="Witkowska E."/>
            <person name="Larue G.E."/>
            <person name="Fisher S."/>
            <person name="Freeman R.M."/>
            <person name="Gunawardena J."/>
            <person name="Chu W."/>
            <person name="Stover N.A."/>
            <person name="Gregory B.D."/>
            <person name="Nowacki M."/>
            <person name="Derisi J."/>
            <person name="Roy S.W."/>
            <person name="Marshall W.F."/>
            <person name="Sood P."/>
        </authorList>
    </citation>
    <scope>NUCLEOTIDE SEQUENCE [LARGE SCALE GENOMIC DNA]</scope>
    <source>
        <strain evidence="4">WM001</strain>
    </source>
</reference>
<evidence type="ECO:0000313" key="4">
    <source>
        <dbReference type="EMBL" id="OMJ93314.1"/>
    </source>
</evidence>
<dbReference type="AlphaFoldDB" id="A0A1R2CWD2"/>
<feature type="domain" description="CCT" evidence="3">
    <location>
        <begin position="122"/>
        <end position="164"/>
    </location>
</feature>
<dbReference type="Pfam" id="PF06203">
    <property type="entry name" value="CCT"/>
    <property type="match status" value="1"/>
</dbReference>
<dbReference type="PANTHER" id="PTHR31319">
    <property type="entry name" value="ZINC FINGER PROTEIN CONSTANS-LIKE 4"/>
    <property type="match status" value="1"/>
</dbReference>
<name>A0A1R2CWD2_9CILI</name>
<accession>A0A1R2CWD2</accession>
<organism evidence="4 5">
    <name type="scientific">Stentor coeruleus</name>
    <dbReference type="NCBI Taxonomy" id="5963"/>
    <lineage>
        <taxon>Eukaryota</taxon>
        <taxon>Sar</taxon>
        <taxon>Alveolata</taxon>
        <taxon>Ciliophora</taxon>
        <taxon>Postciliodesmatophora</taxon>
        <taxon>Heterotrichea</taxon>
        <taxon>Heterotrichida</taxon>
        <taxon>Stentoridae</taxon>
        <taxon>Stentor</taxon>
    </lineage>
</organism>
<evidence type="ECO:0000256" key="1">
    <source>
        <dbReference type="ARBA" id="ARBA00004123"/>
    </source>
</evidence>
<keyword evidence="2" id="KW-0539">Nucleus</keyword>
<gene>
    <name evidence="4" type="ORF">SteCoe_3783</name>
</gene>
<dbReference type="PROSITE" id="PS51017">
    <property type="entry name" value="CCT"/>
    <property type="match status" value="1"/>
</dbReference>
<evidence type="ECO:0000313" key="5">
    <source>
        <dbReference type="Proteomes" id="UP000187209"/>
    </source>
</evidence>
<dbReference type="InterPro" id="IPR010402">
    <property type="entry name" value="CCT_domain"/>
</dbReference>
<sequence length="184" mass="21529">MLGYPEDMPCIPEHELDLMLNDGAYATNRKSSFVDLLSYGKMCNEPNMEECQNLDNLLNGPFSLETNDIKSENLNIQLYIDEFTELNSLGNNSLYTDLSRIVPKIYPKPGLEHIGPLTIHERRLKIEKYLEKKKKRTWIKKIHYDCRKRVADNRLRVKGRFVTRSKANDLFKDQDFDGQETKIN</sequence>
<dbReference type="PANTHER" id="PTHR31319:SF77">
    <property type="entry name" value="ZINC FINGER PROTEIN CONSTANS-LIKE 4"/>
    <property type="match status" value="1"/>
</dbReference>
<evidence type="ECO:0000256" key="2">
    <source>
        <dbReference type="ARBA" id="ARBA00023242"/>
    </source>
</evidence>